<keyword evidence="1" id="KW-0472">Membrane</keyword>
<dbReference type="EMBL" id="CBTJ020000114">
    <property type="protein sequence ID" value="CDI04647.1"/>
    <property type="molecule type" value="Genomic_DNA"/>
</dbReference>
<reference evidence="2" key="1">
    <citation type="submission" date="2013-07" db="EMBL/GenBank/DDBJ databases">
        <authorList>
            <person name="McIlroy S."/>
        </authorList>
    </citation>
    <scope>NUCLEOTIDE SEQUENCE [LARGE SCALE GENOMIC DNA]</scope>
    <source>
        <strain evidence="2">Run_A_D11</strain>
    </source>
</reference>
<feature type="transmembrane region" description="Helical" evidence="1">
    <location>
        <begin position="31"/>
        <end position="52"/>
    </location>
</feature>
<evidence type="ECO:0000256" key="1">
    <source>
        <dbReference type="SAM" id="Phobius"/>
    </source>
</evidence>
<sequence>MAPCIHSCNNGKLYTVPVGLRLSLSHLPFQILDMTLICLILIRLTVEIYYWLSYMGMLCQPATDRMHRKCVDNRIHNLNSMVLVQ</sequence>
<keyword evidence="3" id="KW-1185">Reference proteome</keyword>
<accession>W6MA94</accession>
<protein>
    <submittedName>
        <fullName evidence="2">Uncharacterized protein</fullName>
    </submittedName>
</protein>
<dbReference type="Proteomes" id="UP000035760">
    <property type="component" value="Unassembled WGS sequence"/>
</dbReference>
<keyword evidence="1" id="KW-1133">Transmembrane helix</keyword>
<evidence type="ECO:0000313" key="2">
    <source>
        <dbReference type="EMBL" id="CDI04647.1"/>
    </source>
</evidence>
<name>W6MA94_9GAMM</name>
<gene>
    <name evidence="2" type="ORF">BN873_p20027</name>
</gene>
<organism evidence="2 3">
    <name type="scientific">Candidatus Competibacter denitrificans Run_A_D11</name>
    <dbReference type="NCBI Taxonomy" id="1400863"/>
    <lineage>
        <taxon>Bacteria</taxon>
        <taxon>Pseudomonadati</taxon>
        <taxon>Pseudomonadota</taxon>
        <taxon>Gammaproteobacteria</taxon>
        <taxon>Candidatus Competibacteraceae</taxon>
        <taxon>Candidatus Competibacter</taxon>
    </lineage>
</organism>
<dbReference type="RefSeq" id="WP_139031780.1">
    <property type="nucleotide sequence ID" value="NZ_CBTJ020000114.1"/>
</dbReference>
<comment type="caution">
    <text evidence="2">The sequence shown here is derived from an EMBL/GenBank/DDBJ whole genome shotgun (WGS) entry which is preliminary data.</text>
</comment>
<evidence type="ECO:0000313" key="3">
    <source>
        <dbReference type="Proteomes" id="UP000035760"/>
    </source>
</evidence>
<keyword evidence="1" id="KW-0812">Transmembrane</keyword>
<reference evidence="2" key="2">
    <citation type="submission" date="2014-03" db="EMBL/GenBank/DDBJ databases">
        <title>Candidatus Competibacter-lineage genomes retrieved from metagenomes reveal functional metabolic diversity.</title>
        <authorList>
            <person name="McIlroy S.J."/>
            <person name="Albertsen M."/>
            <person name="Andresen E.K."/>
            <person name="Saunders A.M."/>
            <person name="Kristiansen R."/>
            <person name="Stokholm-Bjerregaard M."/>
            <person name="Nielsen K.L."/>
            <person name="Nielsen P.H."/>
        </authorList>
    </citation>
    <scope>NUCLEOTIDE SEQUENCE</scope>
    <source>
        <strain evidence="2">Run_A_D11</strain>
    </source>
</reference>
<proteinExistence type="predicted"/>
<dbReference type="AlphaFoldDB" id="W6MA94"/>